<evidence type="ECO:0000313" key="3">
    <source>
        <dbReference type="EMBL" id="QDT95941.1"/>
    </source>
</evidence>
<dbReference type="Proteomes" id="UP000318704">
    <property type="component" value="Chromosome"/>
</dbReference>
<dbReference type="Gene3D" id="3.30.70.1060">
    <property type="entry name" value="Dimeric alpha+beta barrel"/>
    <property type="match status" value="1"/>
</dbReference>
<name>A0A517VSF6_9PLAN</name>
<evidence type="ECO:0000256" key="1">
    <source>
        <dbReference type="ARBA" id="ARBA00007689"/>
    </source>
</evidence>
<feature type="domain" description="YCII-related" evidence="2">
    <location>
        <begin position="21"/>
        <end position="111"/>
    </location>
</feature>
<protein>
    <submittedName>
        <fullName evidence="3">YCII-related domain protein</fullName>
    </submittedName>
</protein>
<evidence type="ECO:0000259" key="2">
    <source>
        <dbReference type="Pfam" id="PF03795"/>
    </source>
</evidence>
<accession>A0A517VSF6</accession>
<dbReference type="PANTHER" id="PTHR35174">
    <property type="entry name" value="BLL7171 PROTEIN-RELATED"/>
    <property type="match status" value="1"/>
</dbReference>
<organism evidence="3 4">
    <name type="scientific">Gimesia aquarii</name>
    <dbReference type="NCBI Taxonomy" id="2527964"/>
    <lineage>
        <taxon>Bacteria</taxon>
        <taxon>Pseudomonadati</taxon>
        <taxon>Planctomycetota</taxon>
        <taxon>Planctomycetia</taxon>
        <taxon>Planctomycetales</taxon>
        <taxon>Planctomycetaceae</taxon>
        <taxon>Gimesia</taxon>
    </lineage>
</organism>
<dbReference type="EMBL" id="CP037920">
    <property type="protein sequence ID" value="QDT95941.1"/>
    <property type="molecule type" value="Genomic_DNA"/>
</dbReference>
<dbReference type="Pfam" id="PF03795">
    <property type="entry name" value="YCII"/>
    <property type="match status" value="1"/>
</dbReference>
<comment type="similarity">
    <text evidence="1">Belongs to the YciI family.</text>
</comment>
<reference evidence="3 4" key="1">
    <citation type="submission" date="2019-03" db="EMBL/GenBank/DDBJ databases">
        <title>Deep-cultivation of Planctomycetes and their phenomic and genomic characterization uncovers novel biology.</title>
        <authorList>
            <person name="Wiegand S."/>
            <person name="Jogler M."/>
            <person name="Boedeker C."/>
            <person name="Pinto D."/>
            <person name="Vollmers J."/>
            <person name="Rivas-Marin E."/>
            <person name="Kohn T."/>
            <person name="Peeters S.H."/>
            <person name="Heuer A."/>
            <person name="Rast P."/>
            <person name="Oberbeckmann S."/>
            <person name="Bunk B."/>
            <person name="Jeske O."/>
            <person name="Meyerdierks A."/>
            <person name="Storesund J.E."/>
            <person name="Kallscheuer N."/>
            <person name="Luecker S."/>
            <person name="Lage O.M."/>
            <person name="Pohl T."/>
            <person name="Merkel B.J."/>
            <person name="Hornburger P."/>
            <person name="Mueller R.-W."/>
            <person name="Bruemmer F."/>
            <person name="Labrenz M."/>
            <person name="Spormann A.M."/>
            <person name="Op den Camp H."/>
            <person name="Overmann J."/>
            <person name="Amann R."/>
            <person name="Jetten M.S.M."/>
            <person name="Mascher T."/>
            <person name="Medema M.H."/>
            <person name="Devos D.P."/>
            <person name="Kaster A.-K."/>
            <person name="Ovreas L."/>
            <person name="Rohde M."/>
            <person name="Galperin M.Y."/>
            <person name="Jogler C."/>
        </authorList>
    </citation>
    <scope>NUCLEOTIDE SEQUENCE [LARGE SCALE GENOMIC DNA]</scope>
    <source>
        <strain evidence="3 4">V144</strain>
    </source>
</reference>
<dbReference type="AlphaFoldDB" id="A0A517VSF6"/>
<dbReference type="RefSeq" id="WP_144983235.1">
    <property type="nucleotide sequence ID" value="NZ_CP037920.1"/>
</dbReference>
<gene>
    <name evidence="3" type="ORF">V144x_13910</name>
</gene>
<dbReference type="SUPFAM" id="SSF54909">
    <property type="entry name" value="Dimeric alpha+beta barrel"/>
    <property type="match status" value="1"/>
</dbReference>
<evidence type="ECO:0000313" key="4">
    <source>
        <dbReference type="Proteomes" id="UP000318704"/>
    </source>
</evidence>
<dbReference type="KEGG" id="gaw:V144x_13910"/>
<dbReference type="InterPro" id="IPR011008">
    <property type="entry name" value="Dimeric_a/b-barrel"/>
</dbReference>
<proteinExistence type="inferred from homology"/>
<dbReference type="PANTHER" id="PTHR35174:SF1">
    <property type="entry name" value="BLL0086 PROTEIN"/>
    <property type="match status" value="1"/>
</dbReference>
<sequence length="121" mass="13180">MPQFMFIYRGGAPQTPGISPEEMQAHLDRWWGWMNGFIEQGVLEPGNALELRGSVVSGDKVIADGPFVESKEMIGGFSILTAASLEEATEVAKGCPIYEYNGKVEVRPVIDNCGDAVKEDT</sequence>
<dbReference type="InterPro" id="IPR005545">
    <property type="entry name" value="YCII"/>
</dbReference>